<dbReference type="EMBL" id="CP028942">
    <property type="protein sequence ID" value="QKM64343.1"/>
    <property type="molecule type" value="Genomic_DNA"/>
</dbReference>
<keyword evidence="2" id="KW-1185">Reference proteome</keyword>
<gene>
    <name evidence="1" type="ORF">DCO17_03275</name>
</gene>
<organism evidence="1 2">
    <name type="scientific">Polynucleobacter tropicus</name>
    <dbReference type="NCBI Taxonomy" id="1743174"/>
    <lineage>
        <taxon>Bacteria</taxon>
        <taxon>Pseudomonadati</taxon>
        <taxon>Pseudomonadota</taxon>
        <taxon>Betaproteobacteria</taxon>
        <taxon>Burkholderiales</taxon>
        <taxon>Burkholderiaceae</taxon>
        <taxon>Polynucleobacter</taxon>
    </lineage>
</organism>
<accession>A0A6M9Q6C1</accession>
<name>A0A6M9Q6C1_9BURK</name>
<evidence type="ECO:0000313" key="2">
    <source>
        <dbReference type="Proteomes" id="UP000503312"/>
    </source>
</evidence>
<evidence type="ECO:0000313" key="1">
    <source>
        <dbReference type="EMBL" id="QKM64343.1"/>
    </source>
</evidence>
<proteinExistence type="predicted"/>
<dbReference type="AlphaFoldDB" id="A0A6M9Q6C1"/>
<reference evidence="1 2" key="1">
    <citation type="submission" date="2018-04" db="EMBL/GenBank/DDBJ databases">
        <title>Polynucleobacter sp. UH21B genome.</title>
        <authorList>
            <person name="Hahn M.W."/>
        </authorList>
    </citation>
    <scope>NUCLEOTIDE SEQUENCE [LARGE SCALE GENOMIC DNA]</scope>
    <source>
        <strain evidence="1 2">MWH-UH21B</strain>
    </source>
</reference>
<dbReference type="Proteomes" id="UP000503312">
    <property type="component" value="Chromosome"/>
</dbReference>
<dbReference type="KEGG" id="ptrp:DCO17_03275"/>
<protein>
    <submittedName>
        <fullName evidence="1">Uncharacterized protein</fullName>
    </submittedName>
</protein>
<dbReference type="RefSeq" id="WP_173955387.1">
    <property type="nucleotide sequence ID" value="NZ_CP028942.1"/>
</dbReference>
<sequence>MGQKEALGKSEQASESFVELHIEDLVKDRLLWQAQVGRRTYPSDTLPSVIHILESSLTAIR</sequence>